<evidence type="ECO:0000256" key="9">
    <source>
        <dbReference type="ARBA" id="ARBA00034328"/>
    </source>
</evidence>
<evidence type="ECO:0000259" key="16">
    <source>
        <dbReference type="Pfam" id="PF08028"/>
    </source>
</evidence>
<keyword evidence="18" id="KW-1185">Reference proteome</keyword>
<keyword evidence="4" id="KW-0547">Nucleotide-binding</keyword>
<accession>A0ABP6XBL8</accession>
<evidence type="ECO:0000259" key="15">
    <source>
        <dbReference type="Pfam" id="PF02771"/>
    </source>
</evidence>
<comment type="subcellular location">
    <subcellularLocation>
        <location evidence="1">Cytoplasm</location>
    </subcellularLocation>
</comment>
<evidence type="ECO:0000256" key="10">
    <source>
        <dbReference type="ARBA" id="ARBA00034345"/>
    </source>
</evidence>
<comment type="caution">
    <text evidence="17">The sequence shown here is derived from an EMBL/GenBank/DDBJ whole genome shotgun (WGS) entry which is preliminary data.</text>
</comment>
<keyword evidence="3" id="KW-0288">FMN</keyword>
<dbReference type="InterPro" id="IPR009100">
    <property type="entry name" value="AcylCoA_DH/oxidase_NM_dom_sf"/>
</dbReference>
<dbReference type="PANTHER" id="PTHR43884:SF12">
    <property type="entry name" value="ISOVALERYL-COA DEHYDROGENASE, MITOCHONDRIAL-RELATED"/>
    <property type="match status" value="1"/>
</dbReference>
<dbReference type="Pfam" id="PF02771">
    <property type="entry name" value="Acyl-CoA_dh_N"/>
    <property type="match status" value="1"/>
</dbReference>
<keyword evidence="6" id="KW-0503">Monooxygenase</keyword>
<dbReference type="PIRSF" id="PIRSF016578">
    <property type="entry name" value="HsaA"/>
    <property type="match status" value="1"/>
</dbReference>
<comment type="similarity">
    <text evidence="8">Belongs to the DszC flavin monooxygenase family.</text>
</comment>
<gene>
    <name evidence="17" type="ORF">GCM10022222_55450</name>
</gene>
<reference evidence="18" key="1">
    <citation type="journal article" date="2019" name="Int. J. Syst. Evol. Microbiol.">
        <title>The Global Catalogue of Microorganisms (GCM) 10K type strain sequencing project: providing services to taxonomists for standard genome sequencing and annotation.</title>
        <authorList>
            <consortium name="The Broad Institute Genomics Platform"/>
            <consortium name="The Broad Institute Genome Sequencing Center for Infectious Disease"/>
            <person name="Wu L."/>
            <person name="Ma J."/>
        </authorList>
    </citation>
    <scope>NUCLEOTIDE SEQUENCE [LARGE SCALE GENOMIC DNA]</scope>
    <source>
        <strain evidence="18">JCM 16898</strain>
    </source>
</reference>
<dbReference type="Pfam" id="PF08028">
    <property type="entry name" value="Acyl-CoA_dh_2"/>
    <property type="match status" value="1"/>
</dbReference>
<sequence length="401" mass="43055">MTYDPAAARLDGFRPLLSGIAEGAARREAERIQPYKQVGLLRDAGFTALTVPVEHGGAGVSVTELFALLIALAEADSNLPQLLRAHFAFVEGLLLEPRRPDREKWFVRVADGAIVGNASHERGPATVGSLATKLTPAAQGWLLNGEKYYSTGSLFADWITTTAEDPAGETVSVSVPAEAEGVERRDDWLGFGQRLTGSGTTTFTDVAITPDLLHRYQPNRTRTLLPAFLQTVLLASLAGVGRAATRDAARFVRERTRVYEHGAGTTAATDPLVQSVVGRLAADAAAAETLTLDAARHIERAHEAIAAGEEADELIDAAELRTVQAQLTVVELVQRITTKLFDVGGASATSTQHGFDRHWRNARTLSSHNPAIYQERAIGDHVVNGTGLTYFWATGEASRSN</sequence>
<comment type="catalytic activity">
    <reaction evidence="13">
        <text>dibenzothiophene + 2 FMNH2 + 2 O2 = dibenzothiophene 5,5-dioxide + 2 FMN + 2 H2O + 2 H(+)</text>
        <dbReference type="Rhea" id="RHEA:49072"/>
        <dbReference type="ChEBI" id="CHEBI:15377"/>
        <dbReference type="ChEBI" id="CHEBI:15378"/>
        <dbReference type="ChEBI" id="CHEBI:15379"/>
        <dbReference type="ChEBI" id="CHEBI:23681"/>
        <dbReference type="ChEBI" id="CHEBI:57618"/>
        <dbReference type="ChEBI" id="CHEBI:58210"/>
        <dbReference type="ChEBI" id="CHEBI:90356"/>
        <dbReference type="EC" id="1.14.14.21"/>
    </reaction>
</comment>
<dbReference type="EC" id="1.14.14.21" evidence="9"/>
<comment type="catalytic activity">
    <reaction evidence="11">
        <text>dibenzothiophene + FMNH2 + O2 = dibenzothiophene 5-oxide + FMN + H2O + H(+)</text>
        <dbReference type="Rhea" id="RHEA:49076"/>
        <dbReference type="ChEBI" id="CHEBI:15377"/>
        <dbReference type="ChEBI" id="CHEBI:15378"/>
        <dbReference type="ChEBI" id="CHEBI:15379"/>
        <dbReference type="ChEBI" id="CHEBI:23681"/>
        <dbReference type="ChEBI" id="CHEBI:23683"/>
        <dbReference type="ChEBI" id="CHEBI:57618"/>
        <dbReference type="ChEBI" id="CHEBI:58210"/>
    </reaction>
</comment>
<evidence type="ECO:0000256" key="2">
    <source>
        <dbReference type="ARBA" id="ARBA00022630"/>
    </source>
</evidence>
<protein>
    <recommendedName>
        <fullName evidence="10">Dibenzothiophene monooxygenase</fullName>
        <ecNumber evidence="9">1.14.14.21</ecNumber>
    </recommendedName>
</protein>
<evidence type="ECO:0000256" key="13">
    <source>
        <dbReference type="ARBA" id="ARBA00049456"/>
    </source>
</evidence>
<evidence type="ECO:0000256" key="6">
    <source>
        <dbReference type="ARBA" id="ARBA00023033"/>
    </source>
</evidence>
<dbReference type="SUPFAM" id="SSF47203">
    <property type="entry name" value="Acyl-CoA dehydrogenase C-terminal domain-like"/>
    <property type="match status" value="1"/>
</dbReference>
<dbReference type="InterPro" id="IPR013107">
    <property type="entry name" value="Acyl-CoA_DH_C"/>
</dbReference>
<comment type="catalytic activity">
    <reaction evidence="12">
        <text>dibenzothiophene 5-oxide + FMNH2 + O2 = dibenzothiophene 5,5-dioxide + FMN + H2O + H(+)</text>
        <dbReference type="Rhea" id="RHEA:49080"/>
        <dbReference type="ChEBI" id="CHEBI:15377"/>
        <dbReference type="ChEBI" id="CHEBI:15378"/>
        <dbReference type="ChEBI" id="CHEBI:15379"/>
        <dbReference type="ChEBI" id="CHEBI:23683"/>
        <dbReference type="ChEBI" id="CHEBI:57618"/>
        <dbReference type="ChEBI" id="CHEBI:58210"/>
        <dbReference type="ChEBI" id="CHEBI:90356"/>
    </reaction>
</comment>
<dbReference type="InterPro" id="IPR006091">
    <property type="entry name" value="Acyl-CoA_Oxase/DH_mid-dom"/>
</dbReference>
<dbReference type="InterPro" id="IPR013786">
    <property type="entry name" value="AcylCoA_DH/ox_N"/>
</dbReference>
<evidence type="ECO:0000256" key="3">
    <source>
        <dbReference type="ARBA" id="ARBA00022643"/>
    </source>
</evidence>
<feature type="domain" description="Acyl-CoA dehydrogenase/oxidase N-terminal" evidence="15">
    <location>
        <begin position="21"/>
        <end position="112"/>
    </location>
</feature>
<dbReference type="Proteomes" id="UP001500689">
    <property type="component" value="Unassembled WGS sequence"/>
</dbReference>
<evidence type="ECO:0000256" key="8">
    <source>
        <dbReference type="ARBA" id="ARBA00034317"/>
    </source>
</evidence>
<evidence type="ECO:0000256" key="4">
    <source>
        <dbReference type="ARBA" id="ARBA00022741"/>
    </source>
</evidence>
<dbReference type="EMBL" id="BAAAZN010000013">
    <property type="protein sequence ID" value="GAA3564646.1"/>
    <property type="molecule type" value="Genomic_DNA"/>
</dbReference>
<dbReference type="Gene3D" id="1.20.140.10">
    <property type="entry name" value="Butyryl-CoA Dehydrogenase, subunit A, domain 3"/>
    <property type="match status" value="1"/>
</dbReference>
<evidence type="ECO:0000256" key="11">
    <source>
        <dbReference type="ARBA" id="ARBA00047859"/>
    </source>
</evidence>
<evidence type="ECO:0000256" key="12">
    <source>
        <dbReference type="ARBA" id="ARBA00048445"/>
    </source>
</evidence>
<dbReference type="Gene3D" id="1.10.540.10">
    <property type="entry name" value="Acyl-CoA dehydrogenase/oxidase, N-terminal domain"/>
    <property type="match status" value="1"/>
</dbReference>
<evidence type="ECO:0000256" key="1">
    <source>
        <dbReference type="ARBA" id="ARBA00004496"/>
    </source>
</evidence>
<dbReference type="InterPro" id="IPR036250">
    <property type="entry name" value="AcylCo_DH-like_C"/>
</dbReference>
<keyword evidence="2" id="KW-0285">Flavoprotein</keyword>
<organism evidence="17 18">
    <name type="scientific">Amycolatopsis ultiminotia</name>
    <dbReference type="NCBI Taxonomy" id="543629"/>
    <lineage>
        <taxon>Bacteria</taxon>
        <taxon>Bacillati</taxon>
        <taxon>Actinomycetota</taxon>
        <taxon>Actinomycetes</taxon>
        <taxon>Pseudonocardiales</taxon>
        <taxon>Pseudonocardiaceae</taxon>
        <taxon>Amycolatopsis</taxon>
    </lineage>
</organism>
<dbReference type="InterPro" id="IPR046373">
    <property type="entry name" value="Acyl-CoA_Oxase/DH_mid-dom_sf"/>
</dbReference>
<proteinExistence type="inferred from homology"/>
<dbReference type="Pfam" id="PF02770">
    <property type="entry name" value="Acyl-CoA_dh_M"/>
    <property type="match status" value="1"/>
</dbReference>
<evidence type="ECO:0000313" key="18">
    <source>
        <dbReference type="Proteomes" id="UP001500689"/>
    </source>
</evidence>
<feature type="domain" description="Acyl-CoA oxidase/dehydrogenase middle" evidence="14">
    <location>
        <begin position="127"/>
        <end position="206"/>
    </location>
</feature>
<dbReference type="InterPro" id="IPR037069">
    <property type="entry name" value="AcylCoA_DH/ox_N_sf"/>
</dbReference>
<name>A0ABP6XBL8_9PSEU</name>
<dbReference type="RefSeq" id="WP_344864948.1">
    <property type="nucleotide sequence ID" value="NZ_BAAAZN010000013.1"/>
</dbReference>
<evidence type="ECO:0000256" key="5">
    <source>
        <dbReference type="ARBA" id="ARBA00023002"/>
    </source>
</evidence>
<keyword evidence="5" id="KW-0560">Oxidoreductase</keyword>
<dbReference type="Gene3D" id="2.40.110.10">
    <property type="entry name" value="Butyryl-CoA Dehydrogenase, subunit A, domain 2"/>
    <property type="match status" value="1"/>
</dbReference>
<feature type="domain" description="Acyl-CoA dehydrogenase C-terminal" evidence="16">
    <location>
        <begin position="238"/>
        <end position="369"/>
    </location>
</feature>
<comment type="pathway">
    <text evidence="7">Sulfur metabolism; dibenzothiophene degradation.</text>
</comment>
<evidence type="ECO:0000313" key="17">
    <source>
        <dbReference type="EMBL" id="GAA3564646.1"/>
    </source>
</evidence>
<dbReference type="SUPFAM" id="SSF56645">
    <property type="entry name" value="Acyl-CoA dehydrogenase NM domain-like"/>
    <property type="match status" value="1"/>
</dbReference>
<dbReference type="PANTHER" id="PTHR43884">
    <property type="entry name" value="ACYL-COA DEHYDROGENASE"/>
    <property type="match status" value="1"/>
</dbReference>
<evidence type="ECO:0000259" key="14">
    <source>
        <dbReference type="Pfam" id="PF02770"/>
    </source>
</evidence>
<evidence type="ECO:0000256" key="7">
    <source>
        <dbReference type="ARBA" id="ARBA00034307"/>
    </source>
</evidence>